<dbReference type="CDD" id="cd00865">
    <property type="entry name" value="PEBP_bact_arch"/>
    <property type="match status" value="1"/>
</dbReference>
<dbReference type="OrthoDB" id="9797506at2"/>
<dbReference type="RefSeq" id="WP_115980625.1">
    <property type="nucleotide sequence ID" value="NZ_QOHR01000016.1"/>
</dbReference>
<evidence type="ECO:0000313" key="1">
    <source>
        <dbReference type="EMBL" id="REC55785.1"/>
    </source>
</evidence>
<gene>
    <name evidence="1" type="ORF">DRV84_11235</name>
</gene>
<dbReference type="Pfam" id="PF01161">
    <property type="entry name" value="PBP"/>
    <property type="match status" value="1"/>
</dbReference>
<accession>A0A3D9BQI8</accession>
<dbReference type="PANTHER" id="PTHR30289">
    <property type="entry name" value="UNCHARACTERIZED PROTEIN YBCL-RELATED"/>
    <property type="match status" value="1"/>
</dbReference>
<dbReference type="Gene3D" id="3.90.280.10">
    <property type="entry name" value="PEBP-like"/>
    <property type="match status" value="1"/>
</dbReference>
<dbReference type="EMBL" id="QOHR01000016">
    <property type="protein sequence ID" value="REC55785.1"/>
    <property type="molecule type" value="Genomic_DNA"/>
</dbReference>
<dbReference type="PANTHER" id="PTHR30289:SF1">
    <property type="entry name" value="PEBP (PHOSPHATIDYLETHANOLAMINE-BINDING PROTEIN) FAMILY PROTEIN"/>
    <property type="match status" value="1"/>
</dbReference>
<evidence type="ECO:0000313" key="2">
    <source>
        <dbReference type="Proteomes" id="UP000257131"/>
    </source>
</evidence>
<protein>
    <submittedName>
        <fullName evidence="1">YbhB/YbcL family Raf kinase inhibitor-like protein</fullName>
    </submittedName>
</protein>
<dbReference type="NCBIfam" id="TIGR00481">
    <property type="entry name" value="YbhB/YbcL family Raf kinase inhibitor-like protein"/>
    <property type="match status" value="1"/>
</dbReference>
<dbReference type="InterPro" id="IPR005247">
    <property type="entry name" value="YbhB_YbcL/LppC-like"/>
</dbReference>
<proteinExistence type="predicted"/>
<organism evidence="1 2">
    <name type="scientific">Rhodosalinus sediminis</name>
    <dbReference type="NCBI Taxonomy" id="1940533"/>
    <lineage>
        <taxon>Bacteria</taxon>
        <taxon>Pseudomonadati</taxon>
        <taxon>Pseudomonadota</taxon>
        <taxon>Alphaproteobacteria</taxon>
        <taxon>Rhodobacterales</taxon>
        <taxon>Paracoccaceae</taxon>
        <taxon>Rhodosalinus</taxon>
    </lineage>
</organism>
<dbReference type="AlphaFoldDB" id="A0A3D9BQI8"/>
<dbReference type="InterPro" id="IPR008914">
    <property type="entry name" value="PEBP"/>
</dbReference>
<dbReference type="InterPro" id="IPR036610">
    <property type="entry name" value="PEBP-like_sf"/>
</dbReference>
<dbReference type="Proteomes" id="UP000257131">
    <property type="component" value="Unassembled WGS sequence"/>
</dbReference>
<comment type="caution">
    <text evidence="1">The sequence shown here is derived from an EMBL/GenBank/DDBJ whole genome shotgun (WGS) entry which is preliminary data.</text>
</comment>
<dbReference type="SUPFAM" id="SSF49777">
    <property type="entry name" value="PEBP-like"/>
    <property type="match status" value="1"/>
</dbReference>
<sequence>MLALTSPDFGSGETIPARFTCDGENLSPALRWTGLPEGTRALLLVCDDPDAPGGTFRHWAAWGMDPAAGGLAAGYGPATLEPVFRQAINDFGKPGYAGPCPPANDAPHAYHFRLSALAEPIAGAAPDATCEEVAALARPHVIEFAELVGVYGR</sequence>
<keyword evidence="2" id="KW-1185">Reference proteome</keyword>
<name>A0A3D9BQI8_9RHOB</name>
<reference evidence="1 2" key="1">
    <citation type="journal article" date="2017" name="Int. J. Syst. Evol. Microbiol.">
        <title>Rhodosalinus sediminis gen. nov., sp. nov., isolated from marine saltern.</title>
        <authorList>
            <person name="Guo L.Y."/>
            <person name="Ling S.K."/>
            <person name="Li C.M."/>
            <person name="Chen G.J."/>
            <person name="Du Z.J."/>
        </authorList>
    </citation>
    <scope>NUCLEOTIDE SEQUENCE [LARGE SCALE GENOMIC DNA]</scope>
    <source>
        <strain evidence="1 2">WDN1C137</strain>
    </source>
</reference>